<keyword evidence="2" id="KW-1185">Reference proteome</keyword>
<proteinExistence type="predicted"/>
<dbReference type="AlphaFoldDB" id="A0A5C3K8L1"/>
<organism evidence="1 2">
    <name type="scientific">Coprinopsis marcescibilis</name>
    <name type="common">Agaric fungus</name>
    <name type="synonym">Psathyrella marcescibilis</name>
    <dbReference type="NCBI Taxonomy" id="230819"/>
    <lineage>
        <taxon>Eukaryota</taxon>
        <taxon>Fungi</taxon>
        <taxon>Dikarya</taxon>
        <taxon>Basidiomycota</taxon>
        <taxon>Agaricomycotina</taxon>
        <taxon>Agaricomycetes</taxon>
        <taxon>Agaricomycetidae</taxon>
        <taxon>Agaricales</taxon>
        <taxon>Agaricineae</taxon>
        <taxon>Psathyrellaceae</taxon>
        <taxon>Coprinopsis</taxon>
    </lineage>
</organism>
<gene>
    <name evidence="1" type="ORF">FA15DRAFT_711888</name>
</gene>
<evidence type="ECO:0000313" key="1">
    <source>
        <dbReference type="EMBL" id="TFK16390.1"/>
    </source>
</evidence>
<name>A0A5C3K8L1_COPMA</name>
<sequence>MPRQLSIDVEDAPIITGTTRLGYETPLANHNDNYSVYVPGYLDPPEDGCKPGDLFPSLKHGKIFVHNHRQWIVWHCRPDKPTYHPVYLASYLLFPTKLGPQWVPVPRGREKRKFFYAYRRIANKPDIEMQCMNRIKHHN</sequence>
<protein>
    <submittedName>
        <fullName evidence="1">Uncharacterized protein</fullName>
    </submittedName>
</protein>
<dbReference type="Proteomes" id="UP000307440">
    <property type="component" value="Unassembled WGS sequence"/>
</dbReference>
<evidence type="ECO:0000313" key="2">
    <source>
        <dbReference type="Proteomes" id="UP000307440"/>
    </source>
</evidence>
<accession>A0A5C3K8L1</accession>
<reference evidence="1 2" key="1">
    <citation type="journal article" date="2019" name="Nat. Ecol. Evol.">
        <title>Megaphylogeny resolves global patterns of mushroom evolution.</title>
        <authorList>
            <person name="Varga T."/>
            <person name="Krizsan K."/>
            <person name="Foldi C."/>
            <person name="Dima B."/>
            <person name="Sanchez-Garcia M."/>
            <person name="Sanchez-Ramirez S."/>
            <person name="Szollosi G.J."/>
            <person name="Szarkandi J.G."/>
            <person name="Papp V."/>
            <person name="Albert L."/>
            <person name="Andreopoulos W."/>
            <person name="Angelini C."/>
            <person name="Antonin V."/>
            <person name="Barry K.W."/>
            <person name="Bougher N.L."/>
            <person name="Buchanan P."/>
            <person name="Buyck B."/>
            <person name="Bense V."/>
            <person name="Catcheside P."/>
            <person name="Chovatia M."/>
            <person name="Cooper J."/>
            <person name="Damon W."/>
            <person name="Desjardin D."/>
            <person name="Finy P."/>
            <person name="Geml J."/>
            <person name="Haridas S."/>
            <person name="Hughes K."/>
            <person name="Justo A."/>
            <person name="Karasinski D."/>
            <person name="Kautmanova I."/>
            <person name="Kiss B."/>
            <person name="Kocsube S."/>
            <person name="Kotiranta H."/>
            <person name="LaButti K.M."/>
            <person name="Lechner B.E."/>
            <person name="Liimatainen K."/>
            <person name="Lipzen A."/>
            <person name="Lukacs Z."/>
            <person name="Mihaltcheva S."/>
            <person name="Morgado L.N."/>
            <person name="Niskanen T."/>
            <person name="Noordeloos M.E."/>
            <person name="Ohm R.A."/>
            <person name="Ortiz-Santana B."/>
            <person name="Ovrebo C."/>
            <person name="Racz N."/>
            <person name="Riley R."/>
            <person name="Savchenko A."/>
            <person name="Shiryaev A."/>
            <person name="Soop K."/>
            <person name="Spirin V."/>
            <person name="Szebenyi C."/>
            <person name="Tomsovsky M."/>
            <person name="Tulloss R.E."/>
            <person name="Uehling J."/>
            <person name="Grigoriev I.V."/>
            <person name="Vagvolgyi C."/>
            <person name="Papp T."/>
            <person name="Martin F.M."/>
            <person name="Miettinen O."/>
            <person name="Hibbett D.S."/>
            <person name="Nagy L.G."/>
        </authorList>
    </citation>
    <scope>NUCLEOTIDE SEQUENCE [LARGE SCALE GENOMIC DNA]</scope>
    <source>
        <strain evidence="1 2">CBS 121175</strain>
    </source>
</reference>
<dbReference type="EMBL" id="ML210868">
    <property type="protein sequence ID" value="TFK16390.1"/>
    <property type="molecule type" value="Genomic_DNA"/>
</dbReference>